<dbReference type="InterPro" id="IPR008767">
    <property type="entry name" value="Phage_SPP1_head-tail_adaptor"/>
</dbReference>
<protein>
    <recommendedName>
        <fullName evidence="3">Head-tail adaptor protein</fullName>
    </recommendedName>
</protein>
<dbReference type="Proteomes" id="UP000187404">
    <property type="component" value="Unassembled WGS sequence"/>
</dbReference>
<evidence type="ECO:0000313" key="2">
    <source>
        <dbReference type="Proteomes" id="UP000187404"/>
    </source>
</evidence>
<dbReference type="AlphaFoldDB" id="A0A1Q9JFT2"/>
<dbReference type="STRING" id="1261640.BHK98_02580"/>
<dbReference type="Gene3D" id="2.40.10.270">
    <property type="entry name" value="Bacteriophage SPP1 head-tail adaptor protein"/>
    <property type="match status" value="1"/>
</dbReference>
<evidence type="ECO:0008006" key="3">
    <source>
        <dbReference type="Google" id="ProtNLM"/>
    </source>
</evidence>
<dbReference type="NCBIfam" id="TIGR01563">
    <property type="entry name" value="gp16_SPP1"/>
    <property type="match status" value="1"/>
</dbReference>
<dbReference type="InterPro" id="IPR038666">
    <property type="entry name" value="SSP1_head-tail_sf"/>
</dbReference>
<dbReference type="EMBL" id="MJIE01000001">
    <property type="protein sequence ID" value="OLR55049.1"/>
    <property type="molecule type" value="Genomic_DNA"/>
</dbReference>
<accession>A0A1Q9JFT2</accession>
<dbReference type="Pfam" id="PF05521">
    <property type="entry name" value="Phage_HCP"/>
    <property type="match status" value="1"/>
</dbReference>
<organism evidence="1 2">
    <name type="scientific">Hornefia porci</name>
    <dbReference type="NCBI Taxonomy" id="2652292"/>
    <lineage>
        <taxon>Bacteria</taxon>
        <taxon>Bacillati</taxon>
        <taxon>Bacillota</taxon>
        <taxon>Clostridia</taxon>
        <taxon>Peptostreptococcales</taxon>
        <taxon>Anaerovoracaceae</taxon>
        <taxon>Hornefia</taxon>
    </lineage>
</organism>
<name>A0A1Q9JFT2_9FIRM</name>
<keyword evidence="2" id="KW-1185">Reference proteome</keyword>
<sequence>MDIGSMRRRLLIEKHETVIDKIGNHTSKWTDFHSCFCYANLSSGDEYGVSPETIEQGSVTFIIRWAKKLAGLNSKEYRIRFQGEAYNIVSVDDVQFRHEKLQIIAEIIPRGDRT</sequence>
<dbReference type="RefSeq" id="WP_075712049.1">
    <property type="nucleotide sequence ID" value="NZ_MJIE01000001.1"/>
</dbReference>
<comment type="caution">
    <text evidence="1">The sequence shown here is derived from an EMBL/GenBank/DDBJ whole genome shotgun (WGS) entry which is preliminary data.</text>
</comment>
<gene>
    <name evidence="1" type="ORF">BHK98_02580</name>
</gene>
<proteinExistence type="predicted"/>
<reference evidence="1 2" key="1">
    <citation type="journal article" date="2016" name="Appl. Environ. Microbiol.">
        <title>Function and Phylogeny of Bacterial Butyryl Coenzyme A:Acetate Transferases and Their Diversity in the Proximal Colon of Swine.</title>
        <authorList>
            <person name="Trachsel J."/>
            <person name="Bayles D.O."/>
            <person name="Looft T."/>
            <person name="Levine U.Y."/>
            <person name="Allen H.K."/>
        </authorList>
    </citation>
    <scope>NUCLEOTIDE SEQUENCE [LARGE SCALE GENOMIC DNA]</scope>
    <source>
        <strain evidence="1 2">68-3-10</strain>
    </source>
</reference>
<evidence type="ECO:0000313" key="1">
    <source>
        <dbReference type="EMBL" id="OLR55049.1"/>
    </source>
</evidence>
<dbReference type="OrthoDB" id="9811106at2"/>